<comment type="caution">
    <text evidence="1">The sequence shown here is derived from an EMBL/GenBank/DDBJ whole genome shotgun (WGS) entry which is preliminary data.</text>
</comment>
<sequence>MSRSITFDLNTSTQVSSTSFYEPEFSLDFKSYLENADYLVEGRAAPRSRSQTVIFRSEGLKWWVKVTFKGEVLNSTDEPVSKKKRRKEYQDFIRLIEFSSLRLLDDTYAVLESFLVVPLEGNAPEIRHEISPGSLPFEVRQGNDTWAYGKLLSEIISHIGVNKNPLLQTLDRIVAGLMTEDPRLRMTLREAISQLKAAGVDRTCSVYNKDRCN</sequence>
<reference evidence="1" key="1">
    <citation type="journal article" date="2019" name="Beilstein J. Org. Chem.">
        <title>Nanangenines: drimane sesquiterpenoids as the dominant metabolite cohort of a novel Australian fungus, Aspergillus nanangensis.</title>
        <authorList>
            <person name="Lacey H.J."/>
            <person name="Gilchrist C.L.M."/>
            <person name="Crombie A."/>
            <person name="Kalaitzis J.A."/>
            <person name="Vuong D."/>
            <person name="Rutledge P.J."/>
            <person name="Turner P."/>
            <person name="Pitt J.I."/>
            <person name="Lacey E."/>
            <person name="Chooi Y.H."/>
            <person name="Piggott A.M."/>
        </authorList>
    </citation>
    <scope>NUCLEOTIDE SEQUENCE</scope>
    <source>
        <strain evidence="1">MST-FP2251</strain>
    </source>
</reference>
<organism evidence="1 2">
    <name type="scientific">Aspergillus nanangensis</name>
    <dbReference type="NCBI Taxonomy" id="2582783"/>
    <lineage>
        <taxon>Eukaryota</taxon>
        <taxon>Fungi</taxon>
        <taxon>Dikarya</taxon>
        <taxon>Ascomycota</taxon>
        <taxon>Pezizomycotina</taxon>
        <taxon>Eurotiomycetes</taxon>
        <taxon>Eurotiomycetidae</taxon>
        <taxon>Eurotiales</taxon>
        <taxon>Aspergillaceae</taxon>
        <taxon>Aspergillus</taxon>
        <taxon>Aspergillus subgen. Circumdati</taxon>
    </lineage>
</organism>
<dbReference type="Proteomes" id="UP001194746">
    <property type="component" value="Unassembled WGS sequence"/>
</dbReference>
<protein>
    <recommendedName>
        <fullName evidence="3">Protein kinase domain-containing protein</fullName>
    </recommendedName>
</protein>
<dbReference type="EMBL" id="VCAU01000033">
    <property type="protein sequence ID" value="KAF9889722.1"/>
    <property type="molecule type" value="Genomic_DNA"/>
</dbReference>
<accession>A0AAD4GUH1</accession>
<proteinExistence type="predicted"/>
<reference evidence="1" key="2">
    <citation type="submission" date="2020-02" db="EMBL/GenBank/DDBJ databases">
        <authorList>
            <person name="Gilchrist C.L.M."/>
            <person name="Chooi Y.-H."/>
        </authorList>
    </citation>
    <scope>NUCLEOTIDE SEQUENCE</scope>
    <source>
        <strain evidence="1">MST-FP2251</strain>
    </source>
</reference>
<name>A0AAD4GUH1_ASPNN</name>
<evidence type="ECO:0000313" key="1">
    <source>
        <dbReference type="EMBL" id="KAF9889722.1"/>
    </source>
</evidence>
<dbReference type="AlphaFoldDB" id="A0AAD4GUH1"/>
<evidence type="ECO:0000313" key="2">
    <source>
        <dbReference type="Proteomes" id="UP001194746"/>
    </source>
</evidence>
<evidence type="ECO:0008006" key="3">
    <source>
        <dbReference type="Google" id="ProtNLM"/>
    </source>
</evidence>
<keyword evidence="2" id="KW-1185">Reference proteome</keyword>
<gene>
    <name evidence="1" type="ORF">FE257_007028</name>
</gene>